<dbReference type="PANTHER" id="PTHR11014">
    <property type="entry name" value="PEPTIDASE M20 FAMILY MEMBER"/>
    <property type="match status" value="1"/>
</dbReference>
<sequence length="402" mass="42910">MVFSSADAKKLLPELVSLRRRLHAQPEIGLQLPRTQETVLRALDGLGLEIHTGDATTSVTAVLRGKGEHQPGDTVPTVLLRGDMDGLPIIEQTELPYASVNGAMHACGHDLHTAGLVGAARLLSEARNRLPGDVIFMFQPGEEGYNGAGLMIDEGVLEAAGNPVLAAYGVHVAADLPYGKVHSKPGPLMAAFSVLDVTVRGRGGHGSRPYTALDPVQTAAEMIVALQSYISRRFDIFDPVVLTVGDFHGGSAANVIPDIARFRAGIRSFSDEVTARLAVELPNLVSHIALGHGLVADVNFSTDLPATINDHDEAIRYLGVAGEMFGEHRVELMENPRAGSEDFSRILHRVPGAYGHLGAAPRDLAPEDWVSNHSPRARFDDGVLGEHATFLAELAARRLADA</sequence>
<dbReference type="PANTHER" id="PTHR11014:SF63">
    <property type="entry name" value="METALLOPEPTIDASE, PUTATIVE (AFU_ORTHOLOGUE AFUA_6G09600)-RELATED"/>
    <property type="match status" value="1"/>
</dbReference>
<reference evidence="2 3" key="1">
    <citation type="submission" date="2023-05" db="EMBL/GenBank/DDBJ databases">
        <title>Lithophilousrod everest ZFBP1038 complete genpme.</title>
        <authorList>
            <person name="Tian M."/>
        </authorList>
    </citation>
    <scope>NUCLEOTIDE SEQUENCE [LARGE SCALE GENOMIC DNA]</scope>
    <source>
        <strain evidence="2 3">ZFBP1038</strain>
    </source>
</reference>
<gene>
    <name evidence="2" type="ORF">LWF01_03780</name>
</gene>
<evidence type="ECO:0000313" key="3">
    <source>
        <dbReference type="Proteomes" id="UP001209083"/>
    </source>
</evidence>
<dbReference type="Pfam" id="PF07687">
    <property type="entry name" value="M20_dimer"/>
    <property type="match status" value="1"/>
</dbReference>
<evidence type="ECO:0000259" key="1">
    <source>
        <dbReference type="Pfam" id="PF07687"/>
    </source>
</evidence>
<dbReference type="PIRSF" id="PIRSF005962">
    <property type="entry name" value="Pept_M20D_amidohydro"/>
    <property type="match status" value="1"/>
</dbReference>
<dbReference type="SUPFAM" id="SSF53187">
    <property type="entry name" value="Zn-dependent exopeptidases"/>
    <property type="match status" value="1"/>
</dbReference>
<dbReference type="Proteomes" id="UP001209083">
    <property type="component" value="Chromosome"/>
</dbReference>
<dbReference type="InterPro" id="IPR017439">
    <property type="entry name" value="Amidohydrolase"/>
</dbReference>
<protein>
    <submittedName>
        <fullName evidence="2">M20 family metallopeptidase</fullName>
    </submittedName>
</protein>
<dbReference type="NCBIfam" id="TIGR01891">
    <property type="entry name" value="amidohydrolases"/>
    <property type="match status" value="1"/>
</dbReference>
<dbReference type="InterPro" id="IPR036264">
    <property type="entry name" value="Bact_exopeptidase_dim_dom"/>
</dbReference>
<keyword evidence="3" id="KW-1185">Reference proteome</keyword>
<proteinExistence type="predicted"/>
<feature type="domain" description="Peptidase M20 dimerisation" evidence="1">
    <location>
        <begin position="196"/>
        <end position="274"/>
    </location>
</feature>
<dbReference type="EMBL" id="CP090958">
    <property type="protein sequence ID" value="WGW12904.1"/>
    <property type="molecule type" value="Genomic_DNA"/>
</dbReference>
<dbReference type="RefSeq" id="WP_349639711.1">
    <property type="nucleotide sequence ID" value="NZ_CP090958.1"/>
</dbReference>
<dbReference type="SUPFAM" id="SSF55031">
    <property type="entry name" value="Bacterial exopeptidase dimerisation domain"/>
    <property type="match status" value="1"/>
</dbReference>
<name>A0ABY8QV48_9MICO</name>
<organism evidence="2 3">
    <name type="scientific">Saxibacter everestensis</name>
    <dbReference type="NCBI Taxonomy" id="2909229"/>
    <lineage>
        <taxon>Bacteria</taxon>
        <taxon>Bacillati</taxon>
        <taxon>Actinomycetota</taxon>
        <taxon>Actinomycetes</taxon>
        <taxon>Micrococcales</taxon>
        <taxon>Brevibacteriaceae</taxon>
        <taxon>Saxibacter</taxon>
    </lineage>
</organism>
<evidence type="ECO:0000313" key="2">
    <source>
        <dbReference type="EMBL" id="WGW12904.1"/>
    </source>
</evidence>
<accession>A0ABY8QV48</accession>
<dbReference type="InterPro" id="IPR011650">
    <property type="entry name" value="Peptidase_M20_dimer"/>
</dbReference>
<dbReference type="CDD" id="cd03886">
    <property type="entry name" value="M20_Acy1"/>
    <property type="match status" value="1"/>
</dbReference>
<dbReference type="Pfam" id="PF01546">
    <property type="entry name" value="Peptidase_M20"/>
    <property type="match status" value="1"/>
</dbReference>
<dbReference type="Gene3D" id="3.30.70.360">
    <property type="match status" value="1"/>
</dbReference>
<dbReference type="Gene3D" id="3.40.630.10">
    <property type="entry name" value="Zn peptidases"/>
    <property type="match status" value="1"/>
</dbReference>
<dbReference type="InterPro" id="IPR002933">
    <property type="entry name" value="Peptidase_M20"/>
</dbReference>